<keyword evidence="3" id="KW-1185">Reference proteome</keyword>
<sequence length="688" mass="77960">MNGSAASSTKPNHGEGEDTPSDIPIDFECYMKWIGEYLPMVPQHLKTIASGSKQFIASILELKPMSQEEETLFRRVTDMCWKLNMAAQYTWVMDYESAFKCVKMAKDELAFHVESTDIEPSSSHIEAYEYAIDTSIAALLRAMVNTHGLSIAGSGVMDTSVFSKRWEALNSNTKSKAVIVFLKACLMTSLRIDDTIVLDKLKEAAALEPDFHAWYRYIYRKIRHLRRSDMRRNLPPSDDEKDACKKAYDLRPDLGDNISNMASLREEELRASRRTLSSEEVKRILLHLTELLESSPNLDTDPWVKIRLAEIYGLRDYALDPSHGEKLFKECTEQWPLNTMVWHKAGKFYHLGGVSRGGGPFVNYDKAKEYYKRSLELRGSNFPCLMDYLKLLRQPFDAIDKMVDEIDYYLPMMKNEAEIRRLIIIKGIILWIHYLNVQKQTLACTTWLTLIKEFPSAAVEVAQSVKAKRNEIVGLLDINTHEIVELLTNMRDDIGTDDSFDDSIQRLITELTKTPRRATELNTGPRTNEVSSRPRAKELHNGPKVKEFKTGPRTKEVSSGHREQADNYEPEEKEERKPGDEIQKESKDFETVKLVTPLPGEKSIVCGDEVKCETNSIAAAVQKLSFNENLSTLSEPINVSSSASIYFIGKGDSSLIPLNGKDSSPPEPLRFVSRGRGRPLSTSSSSTP</sequence>
<evidence type="ECO:0000313" key="2">
    <source>
        <dbReference type="EMBL" id="CAL8109511.1"/>
    </source>
</evidence>
<name>A0ABP1QNH7_9HEXA</name>
<gene>
    <name evidence="2" type="ORF">ODALV1_LOCUS13436</name>
</gene>
<comment type="caution">
    <text evidence="2">The sequence shown here is derived from an EMBL/GenBank/DDBJ whole genome shotgun (WGS) entry which is preliminary data.</text>
</comment>
<accession>A0ABP1QNH7</accession>
<reference evidence="2 3" key="1">
    <citation type="submission" date="2024-08" db="EMBL/GenBank/DDBJ databases">
        <authorList>
            <person name="Cucini C."/>
            <person name="Frati F."/>
        </authorList>
    </citation>
    <scope>NUCLEOTIDE SEQUENCE [LARGE SCALE GENOMIC DNA]</scope>
</reference>
<organism evidence="2 3">
    <name type="scientific">Orchesella dallaii</name>
    <dbReference type="NCBI Taxonomy" id="48710"/>
    <lineage>
        <taxon>Eukaryota</taxon>
        <taxon>Metazoa</taxon>
        <taxon>Ecdysozoa</taxon>
        <taxon>Arthropoda</taxon>
        <taxon>Hexapoda</taxon>
        <taxon>Collembola</taxon>
        <taxon>Entomobryomorpha</taxon>
        <taxon>Entomobryoidea</taxon>
        <taxon>Orchesellidae</taxon>
        <taxon>Orchesellinae</taxon>
        <taxon>Orchesella</taxon>
    </lineage>
</organism>
<dbReference type="EMBL" id="CAXLJM020000041">
    <property type="protein sequence ID" value="CAL8109511.1"/>
    <property type="molecule type" value="Genomic_DNA"/>
</dbReference>
<protein>
    <submittedName>
        <fullName evidence="2">Uncharacterized protein</fullName>
    </submittedName>
</protein>
<feature type="compositionally biased region" description="Basic and acidic residues" evidence="1">
    <location>
        <begin position="573"/>
        <end position="587"/>
    </location>
</feature>
<feature type="region of interest" description="Disordered" evidence="1">
    <location>
        <begin position="655"/>
        <end position="688"/>
    </location>
</feature>
<dbReference type="InterPro" id="IPR011990">
    <property type="entry name" value="TPR-like_helical_dom_sf"/>
</dbReference>
<feature type="compositionally biased region" description="Basic and acidic residues" evidence="1">
    <location>
        <begin position="535"/>
        <end position="565"/>
    </location>
</feature>
<dbReference type="Proteomes" id="UP001642540">
    <property type="component" value="Unassembled WGS sequence"/>
</dbReference>
<evidence type="ECO:0000313" key="3">
    <source>
        <dbReference type="Proteomes" id="UP001642540"/>
    </source>
</evidence>
<feature type="region of interest" description="Disordered" evidence="1">
    <location>
        <begin position="515"/>
        <end position="587"/>
    </location>
</feature>
<proteinExistence type="predicted"/>
<dbReference type="Gene3D" id="1.25.40.10">
    <property type="entry name" value="Tetratricopeptide repeat domain"/>
    <property type="match status" value="1"/>
</dbReference>
<feature type="region of interest" description="Disordered" evidence="1">
    <location>
        <begin position="1"/>
        <end position="21"/>
    </location>
</feature>
<feature type="compositionally biased region" description="Polar residues" evidence="1">
    <location>
        <begin position="1"/>
        <end position="11"/>
    </location>
</feature>
<evidence type="ECO:0000256" key="1">
    <source>
        <dbReference type="SAM" id="MobiDB-lite"/>
    </source>
</evidence>
<feature type="compositionally biased region" description="Polar residues" evidence="1">
    <location>
        <begin position="520"/>
        <end position="531"/>
    </location>
</feature>